<protein>
    <submittedName>
        <fullName evidence="2">Uncharacterized protein</fullName>
    </submittedName>
</protein>
<evidence type="ECO:0000313" key="2">
    <source>
        <dbReference type="EMBL" id="NYH00166.1"/>
    </source>
</evidence>
<keyword evidence="3" id="KW-1185">Reference proteome</keyword>
<feature type="compositionally biased region" description="Basic and acidic residues" evidence="1">
    <location>
        <begin position="135"/>
        <end position="152"/>
    </location>
</feature>
<feature type="region of interest" description="Disordered" evidence="1">
    <location>
        <begin position="121"/>
        <end position="152"/>
    </location>
</feature>
<name>A0A852YSD1_9MICO</name>
<comment type="caution">
    <text evidence="2">The sequence shown here is derived from an EMBL/GenBank/DDBJ whole genome shotgun (WGS) entry which is preliminary data.</text>
</comment>
<organism evidence="2 3">
    <name type="scientific">Schumannella luteola</name>
    <dbReference type="NCBI Taxonomy" id="472059"/>
    <lineage>
        <taxon>Bacteria</taxon>
        <taxon>Bacillati</taxon>
        <taxon>Actinomycetota</taxon>
        <taxon>Actinomycetes</taxon>
        <taxon>Micrococcales</taxon>
        <taxon>Microbacteriaceae</taxon>
        <taxon>Schumannella</taxon>
    </lineage>
</organism>
<dbReference type="InterPro" id="IPR049457">
    <property type="entry name" value="Emfourin"/>
</dbReference>
<feature type="region of interest" description="Disordered" evidence="1">
    <location>
        <begin position="1"/>
        <end position="20"/>
    </location>
</feature>
<reference evidence="2 3" key="1">
    <citation type="submission" date="2020-07" db="EMBL/GenBank/DDBJ databases">
        <title>Sequencing the genomes of 1000 actinobacteria strains.</title>
        <authorList>
            <person name="Klenk H.-P."/>
        </authorList>
    </citation>
    <scope>NUCLEOTIDE SEQUENCE [LARGE SCALE GENOMIC DNA]</scope>
    <source>
        <strain evidence="2 3">DSM 23141</strain>
    </source>
</reference>
<sequence length="152" mass="15895">MSTGAGVDRGTSPGDDALTVSVTRSGGVAGIRREWRIDVDGDGRADWILLLDACPWSSADVGGAPDAAPGAGSTAAGASAPRGADRMTWTIAADGPEQPRRAELPEPELTGPWRELVDRVQRDGQPVSARVRALPGEDRPIKHRPVEPRDGA</sequence>
<dbReference type="Pfam" id="PF20242">
    <property type="entry name" value="Emfourin"/>
    <property type="match status" value="1"/>
</dbReference>
<evidence type="ECO:0000313" key="3">
    <source>
        <dbReference type="Proteomes" id="UP000553888"/>
    </source>
</evidence>
<accession>A0A852YSD1</accession>
<dbReference type="AlphaFoldDB" id="A0A852YSD1"/>
<gene>
    <name evidence="2" type="ORF">BJ979_002791</name>
</gene>
<feature type="compositionally biased region" description="Low complexity" evidence="1">
    <location>
        <begin position="58"/>
        <end position="82"/>
    </location>
</feature>
<dbReference type="Proteomes" id="UP000553888">
    <property type="component" value="Unassembled WGS sequence"/>
</dbReference>
<feature type="region of interest" description="Disordered" evidence="1">
    <location>
        <begin position="58"/>
        <end position="85"/>
    </location>
</feature>
<evidence type="ECO:0000256" key="1">
    <source>
        <dbReference type="SAM" id="MobiDB-lite"/>
    </source>
</evidence>
<proteinExistence type="predicted"/>
<dbReference type="EMBL" id="JACBZY010000001">
    <property type="protein sequence ID" value="NYH00166.1"/>
    <property type="molecule type" value="Genomic_DNA"/>
</dbReference>